<dbReference type="PROSITE" id="PS50172">
    <property type="entry name" value="BRCT"/>
    <property type="match status" value="1"/>
</dbReference>
<keyword evidence="4" id="KW-1185">Reference proteome</keyword>
<feature type="compositionally biased region" description="Polar residues" evidence="1">
    <location>
        <begin position="680"/>
        <end position="699"/>
    </location>
</feature>
<dbReference type="Proteomes" id="UP000324022">
    <property type="component" value="Unassembled WGS sequence"/>
</dbReference>
<feature type="region of interest" description="Disordered" evidence="1">
    <location>
        <begin position="1"/>
        <end position="248"/>
    </location>
</feature>
<reference evidence="3 4" key="1">
    <citation type="submission" date="2018-03" db="EMBL/GenBank/DDBJ databases">
        <authorList>
            <person name="Guldener U."/>
        </authorList>
    </citation>
    <scope>NUCLEOTIDE SEQUENCE [LARGE SCALE GENOMIC DNA]</scope>
    <source>
        <strain evidence="3 4">NBRC100155</strain>
    </source>
</reference>
<accession>A0A5C3EEZ4</accession>
<dbReference type="Gene3D" id="3.40.50.10190">
    <property type="entry name" value="BRCT domain"/>
    <property type="match status" value="1"/>
</dbReference>
<feature type="compositionally biased region" description="Low complexity" evidence="1">
    <location>
        <begin position="377"/>
        <end position="404"/>
    </location>
</feature>
<dbReference type="InterPro" id="IPR036420">
    <property type="entry name" value="BRCT_dom_sf"/>
</dbReference>
<feature type="domain" description="BRCT" evidence="2">
    <location>
        <begin position="703"/>
        <end position="798"/>
    </location>
</feature>
<evidence type="ECO:0000313" key="3">
    <source>
        <dbReference type="EMBL" id="SPO28615.1"/>
    </source>
</evidence>
<dbReference type="OrthoDB" id="2384350at2759"/>
<gene>
    <name evidence="3" type="ORF">UTRI_04493</name>
</gene>
<feature type="compositionally biased region" description="Low complexity" evidence="1">
    <location>
        <begin position="45"/>
        <end position="74"/>
    </location>
</feature>
<evidence type="ECO:0000259" key="2">
    <source>
        <dbReference type="PROSITE" id="PS50172"/>
    </source>
</evidence>
<proteinExistence type="predicted"/>
<dbReference type="EMBL" id="OOIN01000024">
    <property type="protein sequence ID" value="SPO28615.1"/>
    <property type="molecule type" value="Genomic_DNA"/>
</dbReference>
<feature type="region of interest" description="Disordered" evidence="1">
    <location>
        <begin position="875"/>
        <end position="916"/>
    </location>
</feature>
<feature type="compositionally biased region" description="Acidic residues" evidence="1">
    <location>
        <begin position="336"/>
        <end position="346"/>
    </location>
</feature>
<feature type="compositionally biased region" description="Low complexity" evidence="1">
    <location>
        <begin position="642"/>
        <end position="654"/>
    </location>
</feature>
<dbReference type="GO" id="GO:0000278">
    <property type="term" value="P:mitotic cell cycle"/>
    <property type="evidence" value="ECO:0007669"/>
    <property type="project" value="TreeGrafter"/>
</dbReference>
<feature type="region of interest" description="Disordered" evidence="1">
    <location>
        <begin position="283"/>
        <end position="412"/>
    </location>
</feature>
<dbReference type="PANTHER" id="PTHR14625">
    <property type="entry name" value="MICROCEPHALIN"/>
    <property type="match status" value="1"/>
</dbReference>
<dbReference type="InterPro" id="IPR022047">
    <property type="entry name" value="Microcephalin-like"/>
</dbReference>
<evidence type="ECO:0000256" key="1">
    <source>
        <dbReference type="SAM" id="MobiDB-lite"/>
    </source>
</evidence>
<protein>
    <recommendedName>
        <fullName evidence="2">BRCT domain-containing protein</fullName>
    </recommendedName>
</protein>
<dbReference type="AlphaFoldDB" id="A0A5C3EEZ4"/>
<dbReference type="PANTHER" id="PTHR14625:SF3">
    <property type="entry name" value="MICROCEPHALIN"/>
    <property type="match status" value="1"/>
</dbReference>
<feature type="compositionally biased region" description="Basic and acidic residues" evidence="1">
    <location>
        <begin position="586"/>
        <end position="599"/>
    </location>
</feature>
<sequence length="938" mass="100044">MSATSPQKRRATTFRTSMLEQPMRQTRSMARISDAMDFAPLSSTSRLSEQCQSASSSPPQSSSPRKARASQAAQIESFDVGSPDVSMAPCMQSPKKGRFDDFEFELENSIPDVPTRRRRIAAPRQASTSPSADVGLPRSKTSTTLKSSTTSNTLLASRKENSPSARTEQTRAGASPVKPLATLPRASRLHGPTPTARTSSQAAAVPSQTSASADQKMPVPFATTTAPTKPSQQSTADIKTVGSSRDSSHRLLFGTSDIATGASVKRNPFHVDIAESNSLAALGEPRHSPVKRFQPKSEFIISSPDRPDRKPINLLELKPSPGKAQRGIFRHNTARDDEEDDDDGWDDSGSNTVDEIRLVKGPAPKKGVATVAKTDQTPSSSDSNSSSSSSSSTKRPSESRTPSTLDVKHTLSSETSDALANLEASLAKLKAKTSSPPSVASSKKKGDSGDSTMKRELGTARLSSLPSSRTQIFRAKTSISGGDSSFSARSTADQSGDSSVFKRPSGRVSALAKSRESSSDLRSALNPSLASSKSMMSFGAPRLPGYSELSGRPSKPLVAGSRTSSLDMSLDHSRSEEQAAQEEEEARVVEAKRQAELKAAKRKSMSSILSSGMPPPLQRKEAELARPASGSTSKSASRPSGSTTTTAELSAAESTETKKAAKAARRRSLYTASEGDRSIGNLSTSLGISGNASASEGDTSTVKKARFLRGLTVLVDVRDQDGEDASACWVEMLKNAGAKVLVRFGERKLTHIVYKSGRPSTLHTYRALEDPKPHVVGISWVVACLDQGKKADETPYLVEVGKQAIFATKRRTSMGPKQAPSSATSIRELPKEMLKDVEVARKKLLAHAPAVPSPLRRRVSSRSLLVSRLAATSLHDQDDTSAEGDENPFSAAKSTYKNDPEKAHNEGDNDGDGEEALLESYRARVKSVLSSQRATVLV</sequence>
<dbReference type="InterPro" id="IPR001357">
    <property type="entry name" value="BRCT_dom"/>
</dbReference>
<feature type="compositionally biased region" description="Polar residues" evidence="1">
    <location>
        <begin position="525"/>
        <end position="535"/>
    </location>
</feature>
<feature type="compositionally biased region" description="Polar residues" evidence="1">
    <location>
        <begin position="13"/>
        <end position="28"/>
    </location>
</feature>
<dbReference type="CDD" id="cd17716">
    <property type="entry name" value="BRCT_microcephalin_rpt1"/>
    <property type="match status" value="1"/>
</dbReference>
<dbReference type="SUPFAM" id="SSF52113">
    <property type="entry name" value="BRCT domain"/>
    <property type="match status" value="1"/>
</dbReference>
<organism evidence="3 4">
    <name type="scientific">Ustilago trichophora</name>
    <dbReference type="NCBI Taxonomy" id="86804"/>
    <lineage>
        <taxon>Eukaryota</taxon>
        <taxon>Fungi</taxon>
        <taxon>Dikarya</taxon>
        <taxon>Basidiomycota</taxon>
        <taxon>Ustilaginomycotina</taxon>
        <taxon>Ustilaginomycetes</taxon>
        <taxon>Ustilaginales</taxon>
        <taxon>Ustilaginaceae</taxon>
        <taxon>Ustilago</taxon>
    </lineage>
</organism>
<feature type="compositionally biased region" description="Polar residues" evidence="1">
    <location>
        <begin position="195"/>
        <end position="213"/>
    </location>
</feature>
<evidence type="ECO:0000313" key="4">
    <source>
        <dbReference type="Proteomes" id="UP000324022"/>
    </source>
</evidence>
<feature type="compositionally biased region" description="Low complexity" evidence="1">
    <location>
        <begin position="432"/>
        <end position="441"/>
    </location>
</feature>
<feature type="region of interest" description="Disordered" evidence="1">
    <location>
        <begin position="429"/>
        <end position="699"/>
    </location>
</feature>
<feature type="compositionally biased region" description="Polar residues" evidence="1">
    <location>
        <begin position="461"/>
        <end position="498"/>
    </location>
</feature>
<feature type="compositionally biased region" description="Basic and acidic residues" evidence="1">
    <location>
        <begin position="444"/>
        <end position="458"/>
    </location>
</feature>
<feature type="compositionally biased region" description="Basic and acidic residues" evidence="1">
    <location>
        <begin position="896"/>
        <end position="907"/>
    </location>
</feature>
<feature type="compositionally biased region" description="Polar residues" evidence="1">
    <location>
        <begin position="162"/>
        <end position="172"/>
    </location>
</feature>
<feature type="compositionally biased region" description="Polar residues" evidence="1">
    <location>
        <begin position="222"/>
        <end position="245"/>
    </location>
</feature>
<feature type="compositionally biased region" description="Polar residues" evidence="1">
    <location>
        <begin position="629"/>
        <end position="641"/>
    </location>
</feature>
<feature type="compositionally biased region" description="Low complexity" evidence="1">
    <location>
        <begin position="139"/>
        <end position="156"/>
    </location>
</feature>
<name>A0A5C3EEZ4_9BASI</name>